<keyword evidence="6" id="KW-0732">Signal</keyword>
<evidence type="ECO:0000256" key="11">
    <source>
        <dbReference type="PROSITE-ProRule" id="PRU01379"/>
    </source>
</evidence>
<gene>
    <name evidence="13" type="ORF">Mgra_00005599</name>
</gene>
<dbReference type="InterPro" id="IPR036990">
    <property type="entry name" value="M14A-like_propep"/>
</dbReference>
<evidence type="ECO:0000259" key="12">
    <source>
        <dbReference type="PROSITE" id="PS52035"/>
    </source>
</evidence>
<dbReference type="SUPFAM" id="SSF53187">
    <property type="entry name" value="Zn-dependent exopeptidases"/>
    <property type="match status" value="1"/>
</dbReference>
<dbReference type="Pfam" id="PF00246">
    <property type="entry name" value="Peptidase_M14"/>
    <property type="match status" value="1"/>
</dbReference>
<dbReference type="SUPFAM" id="SSF54897">
    <property type="entry name" value="Protease propeptides/inhibitors"/>
    <property type="match status" value="1"/>
</dbReference>
<evidence type="ECO:0000256" key="4">
    <source>
        <dbReference type="ARBA" id="ARBA00022670"/>
    </source>
</evidence>
<dbReference type="FunFam" id="3.40.630.10:FF:000084">
    <property type="entry name" value="Carboxypeptidase B2"/>
    <property type="match status" value="1"/>
</dbReference>
<protein>
    <submittedName>
        <fullName evidence="13">Peptidase_M14 domain-containing protein</fullName>
    </submittedName>
</protein>
<accession>A0A8S9ZP64</accession>
<evidence type="ECO:0000256" key="6">
    <source>
        <dbReference type="ARBA" id="ARBA00022729"/>
    </source>
</evidence>
<keyword evidence="3" id="KW-0121">Carboxypeptidase</keyword>
<evidence type="ECO:0000256" key="9">
    <source>
        <dbReference type="ARBA" id="ARBA00023049"/>
    </source>
</evidence>
<dbReference type="Gene3D" id="3.30.70.340">
    <property type="entry name" value="Metallocarboxypeptidase-like"/>
    <property type="match status" value="1"/>
</dbReference>
<dbReference type="GO" id="GO:0005615">
    <property type="term" value="C:extracellular space"/>
    <property type="evidence" value="ECO:0007669"/>
    <property type="project" value="TreeGrafter"/>
</dbReference>
<evidence type="ECO:0000313" key="14">
    <source>
        <dbReference type="Proteomes" id="UP000605970"/>
    </source>
</evidence>
<dbReference type="Proteomes" id="UP000605970">
    <property type="component" value="Unassembled WGS sequence"/>
</dbReference>
<keyword evidence="10" id="KW-1015">Disulfide bond</keyword>
<keyword evidence="5" id="KW-0479">Metal-binding</keyword>
<evidence type="ECO:0000256" key="8">
    <source>
        <dbReference type="ARBA" id="ARBA00022833"/>
    </source>
</evidence>
<keyword evidence="7" id="KW-0378">Hydrolase</keyword>
<dbReference type="GO" id="GO:0006508">
    <property type="term" value="P:proteolysis"/>
    <property type="evidence" value="ECO:0007669"/>
    <property type="project" value="UniProtKB-KW"/>
</dbReference>
<dbReference type="GO" id="GO:0004181">
    <property type="term" value="F:metallocarboxypeptidase activity"/>
    <property type="evidence" value="ECO:0007669"/>
    <property type="project" value="InterPro"/>
</dbReference>
<comment type="caution">
    <text evidence="11">Lacks conserved residue(s) required for the propagation of feature annotation.</text>
</comment>
<dbReference type="GO" id="GO:0008270">
    <property type="term" value="F:zinc ion binding"/>
    <property type="evidence" value="ECO:0007669"/>
    <property type="project" value="InterPro"/>
</dbReference>
<evidence type="ECO:0000256" key="2">
    <source>
        <dbReference type="ARBA" id="ARBA00005988"/>
    </source>
</evidence>
<dbReference type="PRINTS" id="PR00765">
    <property type="entry name" value="CRBOXYPTASEA"/>
</dbReference>
<evidence type="ECO:0000256" key="7">
    <source>
        <dbReference type="ARBA" id="ARBA00022801"/>
    </source>
</evidence>
<dbReference type="PROSITE" id="PS52035">
    <property type="entry name" value="PEPTIDASE_M14"/>
    <property type="match status" value="1"/>
</dbReference>
<dbReference type="Pfam" id="PF02244">
    <property type="entry name" value="Propep_M14"/>
    <property type="match status" value="1"/>
</dbReference>
<comment type="cofactor">
    <cofactor evidence="1">
        <name>Zn(2+)</name>
        <dbReference type="ChEBI" id="CHEBI:29105"/>
    </cofactor>
</comment>
<feature type="non-terminal residue" evidence="13">
    <location>
        <position position="396"/>
    </location>
</feature>
<dbReference type="Gene3D" id="3.40.630.10">
    <property type="entry name" value="Zn peptidases"/>
    <property type="match status" value="1"/>
</dbReference>
<dbReference type="SMART" id="SM00631">
    <property type="entry name" value="Zn_pept"/>
    <property type="match status" value="1"/>
</dbReference>
<evidence type="ECO:0000313" key="13">
    <source>
        <dbReference type="EMBL" id="KAF7635002.1"/>
    </source>
</evidence>
<dbReference type="AlphaFoldDB" id="A0A8S9ZP64"/>
<reference evidence="13" key="1">
    <citation type="journal article" date="2020" name="Ecol. Evol.">
        <title>Genome structure and content of the rice root-knot nematode (Meloidogyne graminicola).</title>
        <authorList>
            <person name="Phan N.T."/>
            <person name="Danchin E.G.J."/>
            <person name="Klopp C."/>
            <person name="Perfus-Barbeoch L."/>
            <person name="Kozlowski D.K."/>
            <person name="Koutsovoulos G.D."/>
            <person name="Lopez-Roques C."/>
            <person name="Bouchez O."/>
            <person name="Zahm M."/>
            <person name="Besnard G."/>
            <person name="Bellafiore S."/>
        </authorList>
    </citation>
    <scope>NUCLEOTIDE SEQUENCE</scope>
    <source>
        <strain evidence="13">VN-18</strain>
    </source>
</reference>
<dbReference type="InterPro" id="IPR000834">
    <property type="entry name" value="Peptidase_M14"/>
</dbReference>
<evidence type="ECO:0000256" key="10">
    <source>
        <dbReference type="ARBA" id="ARBA00023157"/>
    </source>
</evidence>
<comment type="similarity">
    <text evidence="2 11">Belongs to the peptidase M14 family.</text>
</comment>
<keyword evidence="9" id="KW-0482">Metalloprotease</keyword>
<sequence length="396" mass="46161">NCEEEYNKHTNYDGFKLFRAFLSTKSHLFELKNITRSVNMFRSEENNIQIWKIHSQPGMPAEILSGPESEKKLLKFFKEKQIIYSTLIEDFGLQMRVSGETLRYELLDEWEDDILTQIEDFDLGKYHRYNTIIQYMKLITKNNPKLAKYEIIGKTTELRDLGILKLGYPPFNNKTIKPILLIDGGIHAREWIAPAVAIYTINTFINNPKWRSLLDYIDVHIIPVLNPDGYEYTWKKDRLWRHTRSGPYKTSNVCGIGGAPLCYGVDPNRNFPYHWAESGTDPCPCSEVYPGPTPLSEPECAHLASYMYKNKNNLKGYLTLHAYGNLIIHGWNYAYRTYPDNIEQLKYLAEKMAKAIILEGGPALELVVHLMFYMKQLVEVMIMQQVWVLNILIQWN</sequence>
<dbReference type="InterPro" id="IPR003146">
    <property type="entry name" value="M14A_act_pep"/>
</dbReference>
<dbReference type="PANTHER" id="PTHR11705:SF91">
    <property type="entry name" value="FI01817P-RELATED"/>
    <property type="match status" value="1"/>
</dbReference>
<keyword evidence="14" id="KW-1185">Reference proteome</keyword>
<dbReference type="PROSITE" id="PS00132">
    <property type="entry name" value="CARBOXYPEPT_ZN_1"/>
    <property type="match status" value="1"/>
</dbReference>
<dbReference type="PANTHER" id="PTHR11705">
    <property type="entry name" value="PROTEASE FAMILY M14 CARBOXYPEPTIDASE A,B"/>
    <property type="match status" value="1"/>
</dbReference>
<dbReference type="InterPro" id="IPR057246">
    <property type="entry name" value="CARBOXYPEPT_ZN_1"/>
</dbReference>
<comment type="caution">
    <text evidence="13">The sequence shown here is derived from an EMBL/GenBank/DDBJ whole genome shotgun (WGS) entry which is preliminary data.</text>
</comment>
<evidence type="ECO:0000256" key="1">
    <source>
        <dbReference type="ARBA" id="ARBA00001947"/>
    </source>
</evidence>
<evidence type="ECO:0000256" key="5">
    <source>
        <dbReference type="ARBA" id="ARBA00022723"/>
    </source>
</evidence>
<dbReference type="OrthoDB" id="3626597at2759"/>
<organism evidence="13 14">
    <name type="scientific">Meloidogyne graminicola</name>
    <dbReference type="NCBI Taxonomy" id="189291"/>
    <lineage>
        <taxon>Eukaryota</taxon>
        <taxon>Metazoa</taxon>
        <taxon>Ecdysozoa</taxon>
        <taxon>Nematoda</taxon>
        <taxon>Chromadorea</taxon>
        <taxon>Rhabditida</taxon>
        <taxon>Tylenchina</taxon>
        <taxon>Tylenchomorpha</taxon>
        <taxon>Tylenchoidea</taxon>
        <taxon>Meloidogynidae</taxon>
        <taxon>Meloidogyninae</taxon>
        <taxon>Meloidogyne</taxon>
    </lineage>
</organism>
<proteinExistence type="inferred from homology"/>
<keyword evidence="8" id="KW-0862">Zinc</keyword>
<feature type="domain" description="Peptidase M14" evidence="12">
    <location>
        <begin position="125"/>
        <end position="396"/>
    </location>
</feature>
<dbReference type="EMBL" id="JABEBT010000048">
    <property type="protein sequence ID" value="KAF7635002.1"/>
    <property type="molecule type" value="Genomic_DNA"/>
</dbReference>
<evidence type="ECO:0000256" key="3">
    <source>
        <dbReference type="ARBA" id="ARBA00022645"/>
    </source>
</evidence>
<name>A0A8S9ZP64_9BILA</name>
<keyword evidence="4" id="KW-0645">Protease</keyword>